<name>A0ABW9RRV3_9BACT</name>
<comment type="caution">
    <text evidence="1">The sequence shown here is derived from an EMBL/GenBank/DDBJ whole genome shotgun (WGS) entry which is preliminary data.</text>
</comment>
<reference evidence="1 2" key="1">
    <citation type="submission" date="2019-02" db="EMBL/GenBank/DDBJ databases">
        <authorList>
            <person name="Goldberg S.R."/>
            <person name="Haltli B.A."/>
            <person name="Correa H."/>
            <person name="Russell K.G."/>
        </authorList>
    </citation>
    <scope>NUCLEOTIDE SEQUENCE [LARGE SCALE GENOMIC DNA]</scope>
    <source>
        <strain evidence="1 2">JCM 16186</strain>
    </source>
</reference>
<evidence type="ECO:0000313" key="2">
    <source>
        <dbReference type="Proteomes" id="UP000798808"/>
    </source>
</evidence>
<gene>
    <name evidence="1" type="ORF">E1163_13810</name>
</gene>
<organism evidence="1 2">
    <name type="scientific">Fulvivirga kasyanovii</name>
    <dbReference type="NCBI Taxonomy" id="396812"/>
    <lineage>
        <taxon>Bacteria</taxon>
        <taxon>Pseudomonadati</taxon>
        <taxon>Bacteroidota</taxon>
        <taxon>Cytophagia</taxon>
        <taxon>Cytophagales</taxon>
        <taxon>Fulvivirgaceae</taxon>
        <taxon>Fulvivirga</taxon>
    </lineage>
</organism>
<proteinExistence type="predicted"/>
<protein>
    <submittedName>
        <fullName evidence="1">DUF3575 domain-containing protein</fullName>
    </submittedName>
</protein>
<dbReference type="EMBL" id="SMLW01000558">
    <property type="protein sequence ID" value="MTI26028.1"/>
    <property type="molecule type" value="Genomic_DNA"/>
</dbReference>
<accession>A0ABW9RRV3</accession>
<dbReference type="Proteomes" id="UP000798808">
    <property type="component" value="Unassembled WGS sequence"/>
</dbReference>
<sequence>MKIIQVVFLILAAYATVNGQDNKNNEKIYGGIPALSVKWSPLHLINTFPTVQIDAEVKIRDRMTVQVGGSPVVRLSEVDHRYNLDKKRGYKLKSEVRYYFLPVRQEDKKLAYVSLSFDYNRLKNDKSVTFEYDCNGQGCQYRQRTEIEERRIIYSLTHRIGVQKYLSPSFLIDINAGWGVRWGNYARFNEPAGYDNANETTDFFGFFSDYVETRVAIGLGVKLSVRIK</sequence>
<keyword evidence="2" id="KW-1185">Reference proteome</keyword>
<dbReference type="RefSeq" id="WP_155172778.1">
    <property type="nucleotide sequence ID" value="NZ_BAAAFL010000026.1"/>
</dbReference>
<evidence type="ECO:0000313" key="1">
    <source>
        <dbReference type="EMBL" id="MTI26028.1"/>
    </source>
</evidence>